<keyword evidence="1" id="KW-1133">Transmembrane helix</keyword>
<dbReference type="InterPro" id="IPR000160">
    <property type="entry name" value="GGDEF_dom"/>
</dbReference>
<dbReference type="OrthoDB" id="9804951at2"/>
<dbReference type="InterPro" id="IPR029787">
    <property type="entry name" value="Nucleotide_cyclase"/>
</dbReference>
<dbReference type="SUPFAM" id="SSF55073">
    <property type="entry name" value="Nucleotide cyclase"/>
    <property type="match status" value="1"/>
</dbReference>
<sequence>MREFFRLPCPGLALKWRAIVATLGAVGLVVCVLWLQGLGWPDTQGASSGLLLLPLVLLAVSLGVGGAIVGGLVATTILFQLGGGLLSSSGLWLRSANFTAVALVVAAFAHLQGYYQRRLFHAMTHDPGTGLPGRLALWRALDRQLAGREPGVPKNGLVVITLDNLQDITTTFGYEAADVLIAQLWQRLVDVFYPGARAYHYHRERLAVLFHDPDDDLDVLMGKLVERFETSVLYEGVPIHFTSLFGFVRLNGRDGRNVITQAEAAIETAREQGIRSVIYTAGMERDRKRGLILLGDLQTAKRDGSLTLHYQPKIRLATMTLDSFEALARWEHPSLGTVSPAEFIPIVEHTDCIHSFSLWVTNQALIAAREHWGQADKAIPIAVNISSRNLTDHAFPAQIRALLAKHKLSPQSLELEVTESEIMKNPKQAVAVLEKLSDIPVVISIDDFGTGYSSLAYLHRLPATTIKIDRGFIDKINGDVGVREIVAAAIDLAHALGMQVIAEGIETADQLETLHQLGCDLGQGFFFSPAMPIEKAAAWQPEAAVTL</sequence>
<dbReference type="Pfam" id="PF00563">
    <property type="entry name" value="EAL"/>
    <property type="match status" value="1"/>
</dbReference>
<feature type="transmembrane region" description="Helical" evidence="1">
    <location>
        <begin position="91"/>
        <end position="111"/>
    </location>
</feature>
<accession>A0A1H9FPU4</accession>
<dbReference type="PROSITE" id="PS50887">
    <property type="entry name" value="GGDEF"/>
    <property type="match status" value="1"/>
</dbReference>
<dbReference type="EMBL" id="FOFO01000028">
    <property type="protein sequence ID" value="SEQ39388.1"/>
    <property type="molecule type" value="Genomic_DNA"/>
</dbReference>
<dbReference type="InterPro" id="IPR043128">
    <property type="entry name" value="Rev_trsase/Diguanyl_cyclase"/>
</dbReference>
<dbReference type="PROSITE" id="PS50883">
    <property type="entry name" value="EAL"/>
    <property type="match status" value="1"/>
</dbReference>
<feature type="transmembrane region" description="Helical" evidence="1">
    <location>
        <begin position="55"/>
        <end position="79"/>
    </location>
</feature>
<dbReference type="SUPFAM" id="SSF141868">
    <property type="entry name" value="EAL domain-like"/>
    <property type="match status" value="1"/>
</dbReference>
<dbReference type="STRING" id="867345.SAMN05421693_1289"/>
<dbReference type="Proteomes" id="UP000199496">
    <property type="component" value="Unassembled WGS sequence"/>
</dbReference>
<dbReference type="RefSeq" id="WP_162273540.1">
    <property type="nucleotide sequence ID" value="NZ_FOFO01000028.1"/>
</dbReference>
<evidence type="ECO:0000313" key="5">
    <source>
        <dbReference type="Proteomes" id="UP000199496"/>
    </source>
</evidence>
<organism evidence="4 5">
    <name type="scientific">Ectothiorhodospira magna</name>
    <dbReference type="NCBI Taxonomy" id="867345"/>
    <lineage>
        <taxon>Bacteria</taxon>
        <taxon>Pseudomonadati</taxon>
        <taxon>Pseudomonadota</taxon>
        <taxon>Gammaproteobacteria</taxon>
        <taxon>Chromatiales</taxon>
        <taxon>Ectothiorhodospiraceae</taxon>
        <taxon>Ectothiorhodospira</taxon>
    </lineage>
</organism>
<dbReference type="InterPro" id="IPR001633">
    <property type="entry name" value="EAL_dom"/>
</dbReference>
<feature type="domain" description="GGDEF" evidence="3">
    <location>
        <begin position="153"/>
        <end position="282"/>
    </location>
</feature>
<dbReference type="SMART" id="SM00052">
    <property type="entry name" value="EAL"/>
    <property type="match status" value="1"/>
</dbReference>
<dbReference type="Pfam" id="PF00990">
    <property type="entry name" value="GGDEF"/>
    <property type="match status" value="1"/>
</dbReference>
<feature type="domain" description="EAL" evidence="2">
    <location>
        <begin position="290"/>
        <end position="544"/>
    </location>
</feature>
<keyword evidence="5" id="KW-1185">Reference proteome</keyword>
<proteinExistence type="predicted"/>
<evidence type="ECO:0000259" key="2">
    <source>
        <dbReference type="PROSITE" id="PS50883"/>
    </source>
</evidence>
<evidence type="ECO:0000256" key="1">
    <source>
        <dbReference type="SAM" id="Phobius"/>
    </source>
</evidence>
<dbReference type="SMART" id="SM00267">
    <property type="entry name" value="GGDEF"/>
    <property type="match status" value="1"/>
</dbReference>
<dbReference type="Gene3D" id="3.20.20.450">
    <property type="entry name" value="EAL domain"/>
    <property type="match status" value="1"/>
</dbReference>
<feature type="transmembrane region" description="Helical" evidence="1">
    <location>
        <begin position="12"/>
        <end position="35"/>
    </location>
</feature>
<dbReference type="InterPro" id="IPR050706">
    <property type="entry name" value="Cyclic-di-GMP_PDE-like"/>
</dbReference>
<dbReference type="AlphaFoldDB" id="A0A1H9FPU4"/>
<dbReference type="CDD" id="cd01948">
    <property type="entry name" value="EAL"/>
    <property type="match status" value="1"/>
</dbReference>
<evidence type="ECO:0000313" key="4">
    <source>
        <dbReference type="EMBL" id="SEQ39388.1"/>
    </source>
</evidence>
<dbReference type="GO" id="GO:0071111">
    <property type="term" value="F:cyclic-guanylate-specific phosphodiesterase activity"/>
    <property type="evidence" value="ECO:0007669"/>
    <property type="project" value="InterPro"/>
</dbReference>
<gene>
    <name evidence="4" type="ORF">SAMN05421693_1289</name>
</gene>
<keyword evidence="1" id="KW-0812">Transmembrane</keyword>
<dbReference type="PANTHER" id="PTHR33121">
    <property type="entry name" value="CYCLIC DI-GMP PHOSPHODIESTERASE PDEF"/>
    <property type="match status" value="1"/>
</dbReference>
<protein>
    <submittedName>
        <fullName evidence="4">EAL domain, c-di-GMP-specific phosphodiesterase class I (Or its enzymatically inactive variant)</fullName>
    </submittedName>
</protein>
<name>A0A1H9FPU4_9GAMM</name>
<keyword evidence="1" id="KW-0472">Membrane</keyword>
<dbReference type="Gene3D" id="3.30.70.270">
    <property type="match status" value="1"/>
</dbReference>
<dbReference type="InterPro" id="IPR035919">
    <property type="entry name" value="EAL_sf"/>
</dbReference>
<dbReference type="PANTHER" id="PTHR33121:SF19">
    <property type="entry name" value="CYCLIC DI-GMP PHOSPHODIESTERASE PA2567"/>
    <property type="match status" value="1"/>
</dbReference>
<reference evidence="4 5" key="1">
    <citation type="submission" date="2016-10" db="EMBL/GenBank/DDBJ databases">
        <authorList>
            <person name="de Groot N.N."/>
        </authorList>
    </citation>
    <scope>NUCLEOTIDE SEQUENCE [LARGE SCALE GENOMIC DNA]</scope>
    <source>
        <strain evidence="4 5">B7-7</strain>
    </source>
</reference>
<evidence type="ECO:0000259" key="3">
    <source>
        <dbReference type="PROSITE" id="PS50887"/>
    </source>
</evidence>